<accession>A0A941JTN0</accession>
<dbReference type="InterPro" id="IPR040559">
    <property type="entry name" value="CdiA_C"/>
</dbReference>
<reference evidence="2" key="1">
    <citation type="submission" date="2021-02" db="EMBL/GenBank/DDBJ databases">
        <title>Metagenome analyses of Stigonema ocellatum DSM 106950, Chlorogloea purpurea SAG 13.99 and Gomphosphaeria aponina DSM 107014.</title>
        <authorList>
            <person name="Marter P."/>
            <person name="Huang S."/>
        </authorList>
    </citation>
    <scope>NUCLEOTIDE SEQUENCE</scope>
    <source>
        <strain evidence="2">JP213</strain>
    </source>
</reference>
<organism evidence="2 3">
    <name type="scientific">Gomphosphaeria aponina SAG 52.96 = DSM 107014</name>
    <dbReference type="NCBI Taxonomy" id="1521640"/>
    <lineage>
        <taxon>Bacteria</taxon>
        <taxon>Bacillati</taxon>
        <taxon>Cyanobacteriota</taxon>
        <taxon>Cyanophyceae</taxon>
        <taxon>Oscillatoriophycideae</taxon>
        <taxon>Chroococcales</taxon>
        <taxon>Gomphosphaeriaceae</taxon>
        <taxon>Gomphosphaeria</taxon>
    </lineage>
</organism>
<feature type="domain" description="tRNA nuclease CdiA C-terminal" evidence="1">
    <location>
        <begin position="49"/>
        <end position="123"/>
    </location>
</feature>
<gene>
    <name evidence="2" type="ORF">DSM107014_14070</name>
</gene>
<dbReference type="Proteomes" id="UP000767446">
    <property type="component" value="Unassembled WGS sequence"/>
</dbReference>
<comment type="caution">
    <text evidence="2">The sequence shown here is derived from an EMBL/GenBank/DDBJ whole genome shotgun (WGS) entry which is preliminary data.</text>
</comment>
<dbReference type="EMBL" id="JADQBC010000100">
    <property type="protein sequence ID" value="MBR8829002.1"/>
    <property type="molecule type" value="Genomic_DNA"/>
</dbReference>
<name>A0A941JTN0_9CHRO</name>
<proteinExistence type="predicted"/>
<evidence type="ECO:0000313" key="2">
    <source>
        <dbReference type="EMBL" id="MBR8829002.1"/>
    </source>
</evidence>
<dbReference type="AlphaFoldDB" id="A0A941JTN0"/>
<protein>
    <recommendedName>
        <fullName evidence="1">tRNA nuclease CdiA C-terminal domain-containing protein</fullName>
    </recommendedName>
</protein>
<dbReference type="Pfam" id="PF18451">
    <property type="entry name" value="CdiA_C"/>
    <property type="match status" value="1"/>
</dbReference>
<dbReference type="Gene3D" id="3.40.1350.120">
    <property type="match status" value="1"/>
</dbReference>
<sequence length="140" mass="15330">MYNNMGDIPERWQGFSNEEIAIAKYLEALGQQVAKNLQEGALGAGRQGDAFVNGVLTEFKTLDSGATENTIKNRVNKSIKGMGQAREIIIDARHSCLDENTARNGTFKALGIGRGKIDGITVIGDGFFFRYQPKLIDIYG</sequence>
<evidence type="ECO:0000259" key="1">
    <source>
        <dbReference type="Pfam" id="PF18451"/>
    </source>
</evidence>
<evidence type="ECO:0000313" key="3">
    <source>
        <dbReference type="Proteomes" id="UP000767446"/>
    </source>
</evidence>